<dbReference type="VEuPathDB" id="VectorBase:AFAF010999"/>
<proteinExistence type="predicted"/>
<dbReference type="Proteomes" id="UP000075886">
    <property type="component" value="Unassembled WGS sequence"/>
</dbReference>
<sequence length="226" mass="25665">MYLIHNVVPIEISAVTCDLMSFIRSSYQQTFAFFDTLKNRRVTLKPLIHPQAAAFLDIIDLIRYRIQPALCLQNVSFNLALAFSIEIINVNLISLNLIQQLLVLCNLLHFQFPLYFLDPLAQHTRQLSDVFQLCQMVAVRRRNILRLRFNPIQQVTYFLRLTTALYQAGLFDLASPWLAPPPVSRSGVKLTEDLGFGRRAGEIGTPALALIPTGSYTTDILALFKV</sequence>
<reference evidence="1" key="2">
    <citation type="submission" date="2020-05" db="UniProtKB">
        <authorList>
            <consortium name="EnsemblMetazoa"/>
        </authorList>
    </citation>
    <scope>IDENTIFICATION</scope>
    <source>
        <strain evidence="1">FAR1</strain>
    </source>
</reference>
<dbReference type="AlphaFoldDB" id="A0A182QIQ0"/>
<name>A0A182QIQ0_9DIPT</name>
<evidence type="ECO:0000313" key="1">
    <source>
        <dbReference type="EnsemblMetazoa" id="AFAF010999-PA"/>
    </source>
</evidence>
<protein>
    <submittedName>
        <fullName evidence="1">Uncharacterized protein</fullName>
    </submittedName>
</protein>
<evidence type="ECO:0000313" key="2">
    <source>
        <dbReference type="Proteomes" id="UP000075886"/>
    </source>
</evidence>
<dbReference type="EMBL" id="AXCN02000864">
    <property type="status" value="NOT_ANNOTATED_CDS"/>
    <property type="molecule type" value="Genomic_DNA"/>
</dbReference>
<keyword evidence="2" id="KW-1185">Reference proteome</keyword>
<dbReference type="EnsemblMetazoa" id="AFAF010999-RA">
    <property type="protein sequence ID" value="AFAF010999-PA"/>
    <property type="gene ID" value="AFAF010999"/>
</dbReference>
<reference evidence="2" key="1">
    <citation type="submission" date="2014-01" db="EMBL/GenBank/DDBJ databases">
        <title>The Genome Sequence of Anopheles farauti FAR1 (V2).</title>
        <authorList>
            <consortium name="The Broad Institute Genomics Platform"/>
            <person name="Neafsey D.E."/>
            <person name="Besansky N."/>
            <person name="Howell P."/>
            <person name="Walton C."/>
            <person name="Young S.K."/>
            <person name="Zeng Q."/>
            <person name="Gargeya S."/>
            <person name="Fitzgerald M."/>
            <person name="Haas B."/>
            <person name="Abouelleil A."/>
            <person name="Allen A.W."/>
            <person name="Alvarado L."/>
            <person name="Arachchi H.M."/>
            <person name="Berlin A.M."/>
            <person name="Chapman S.B."/>
            <person name="Gainer-Dewar J."/>
            <person name="Goldberg J."/>
            <person name="Griggs A."/>
            <person name="Gujja S."/>
            <person name="Hansen M."/>
            <person name="Howarth C."/>
            <person name="Imamovic A."/>
            <person name="Ireland A."/>
            <person name="Larimer J."/>
            <person name="McCowan C."/>
            <person name="Murphy C."/>
            <person name="Pearson M."/>
            <person name="Poon T.W."/>
            <person name="Priest M."/>
            <person name="Roberts A."/>
            <person name="Saif S."/>
            <person name="Shea T."/>
            <person name="Sisk P."/>
            <person name="Sykes S."/>
            <person name="Wortman J."/>
            <person name="Nusbaum C."/>
            <person name="Birren B."/>
        </authorList>
    </citation>
    <scope>NUCLEOTIDE SEQUENCE [LARGE SCALE GENOMIC DNA]</scope>
    <source>
        <strain evidence="2">FAR1</strain>
    </source>
</reference>
<organism evidence="1 2">
    <name type="scientific">Anopheles farauti</name>
    <dbReference type="NCBI Taxonomy" id="69004"/>
    <lineage>
        <taxon>Eukaryota</taxon>
        <taxon>Metazoa</taxon>
        <taxon>Ecdysozoa</taxon>
        <taxon>Arthropoda</taxon>
        <taxon>Hexapoda</taxon>
        <taxon>Insecta</taxon>
        <taxon>Pterygota</taxon>
        <taxon>Neoptera</taxon>
        <taxon>Endopterygota</taxon>
        <taxon>Diptera</taxon>
        <taxon>Nematocera</taxon>
        <taxon>Culicoidea</taxon>
        <taxon>Culicidae</taxon>
        <taxon>Anophelinae</taxon>
        <taxon>Anopheles</taxon>
    </lineage>
</organism>
<accession>A0A182QIQ0</accession>